<dbReference type="RefSeq" id="WP_017744110.1">
    <property type="nucleotide sequence ID" value="NZ_KQ976354.1"/>
</dbReference>
<dbReference type="STRING" id="128403.WA1_45210"/>
<protein>
    <recommendedName>
        <fullName evidence="1">Methyltransferase FkbM domain-containing protein</fullName>
    </recommendedName>
</protein>
<accession>A0A139WWS6</accession>
<dbReference type="PANTHER" id="PTHR34203">
    <property type="entry name" value="METHYLTRANSFERASE, FKBM FAMILY PROTEIN"/>
    <property type="match status" value="1"/>
</dbReference>
<dbReference type="InterPro" id="IPR052514">
    <property type="entry name" value="SAM-dependent_MTase"/>
</dbReference>
<organism evidence="2 3">
    <name type="scientific">Scytonema hofmannii PCC 7110</name>
    <dbReference type="NCBI Taxonomy" id="128403"/>
    <lineage>
        <taxon>Bacteria</taxon>
        <taxon>Bacillati</taxon>
        <taxon>Cyanobacteriota</taxon>
        <taxon>Cyanophyceae</taxon>
        <taxon>Nostocales</taxon>
        <taxon>Scytonemataceae</taxon>
        <taxon>Scytonema</taxon>
    </lineage>
</organism>
<evidence type="ECO:0000313" key="2">
    <source>
        <dbReference type="EMBL" id="KYC36863.1"/>
    </source>
</evidence>
<dbReference type="InterPro" id="IPR029063">
    <property type="entry name" value="SAM-dependent_MTases_sf"/>
</dbReference>
<feature type="domain" description="Methyltransferase FkbM" evidence="1">
    <location>
        <begin position="87"/>
        <end position="250"/>
    </location>
</feature>
<dbReference type="OrthoDB" id="574299at2"/>
<gene>
    <name evidence="2" type="ORF">WA1_45210</name>
</gene>
<sequence length="282" mass="31668">MTKDLSITANKINFYSQLLEIRPAQLGALVKQILLIKRQYITSSTGHKFWADPVSIFGLHLLRTSVHEPQMTKLLELVLQPSDTFVDLGGNEGYFSVIASSLVGDGKVHCIEPQSRLNSIIQENIRVNSATSIVIHRIAISNKEGEVTLFLRPSTITGSSSIFRHWKIGSKQETVKTITLDQFFKNNCLERVRLLKVDCEGAEHLVIAGGQEVVKQQLIDFIAMEYHPAICGIEKCVEIHKNLKAAGYRLTKVFGQCIYHLPGLEDKLQPLGELRTNCDWNE</sequence>
<dbReference type="PANTHER" id="PTHR34203:SF15">
    <property type="entry name" value="SLL1173 PROTEIN"/>
    <property type="match status" value="1"/>
</dbReference>
<reference evidence="2 3" key="1">
    <citation type="journal article" date="2013" name="Genome Biol. Evol.">
        <title>Genomes of Stigonematalean cyanobacteria (subsection V) and the evolution of oxygenic photosynthesis from prokaryotes to plastids.</title>
        <authorList>
            <person name="Dagan T."/>
            <person name="Roettger M."/>
            <person name="Stucken K."/>
            <person name="Landan G."/>
            <person name="Koch R."/>
            <person name="Major P."/>
            <person name="Gould S.B."/>
            <person name="Goremykin V.V."/>
            <person name="Rippka R."/>
            <person name="Tandeau de Marsac N."/>
            <person name="Gugger M."/>
            <person name="Lockhart P.J."/>
            <person name="Allen J.F."/>
            <person name="Brune I."/>
            <person name="Maus I."/>
            <person name="Puhler A."/>
            <person name="Martin W.F."/>
        </authorList>
    </citation>
    <scope>NUCLEOTIDE SEQUENCE [LARGE SCALE GENOMIC DNA]</scope>
    <source>
        <strain evidence="2 3">PCC 7110</strain>
    </source>
</reference>
<comment type="caution">
    <text evidence="2">The sequence shown here is derived from an EMBL/GenBank/DDBJ whole genome shotgun (WGS) entry which is preliminary data.</text>
</comment>
<dbReference type="Gene3D" id="3.40.50.150">
    <property type="entry name" value="Vaccinia Virus protein VP39"/>
    <property type="match status" value="1"/>
</dbReference>
<evidence type="ECO:0000259" key="1">
    <source>
        <dbReference type="Pfam" id="PF05050"/>
    </source>
</evidence>
<dbReference type="Pfam" id="PF05050">
    <property type="entry name" value="Methyltransf_21"/>
    <property type="match status" value="1"/>
</dbReference>
<evidence type="ECO:0000313" key="3">
    <source>
        <dbReference type="Proteomes" id="UP000076925"/>
    </source>
</evidence>
<dbReference type="InterPro" id="IPR006342">
    <property type="entry name" value="FkbM_mtfrase"/>
</dbReference>
<keyword evidence="3" id="KW-1185">Reference proteome</keyword>
<dbReference type="SUPFAM" id="SSF53335">
    <property type="entry name" value="S-adenosyl-L-methionine-dependent methyltransferases"/>
    <property type="match status" value="1"/>
</dbReference>
<dbReference type="NCBIfam" id="TIGR01444">
    <property type="entry name" value="fkbM_fam"/>
    <property type="match status" value="1"/>
</dbReference>
<dbReference type="Proteomes" id="UP000076925">
    <property type="component" value="Unassembled WGS sequence"/>
</dbReference>
<dbReference type="EMBL" id="ANNX02000047">
    <property type="protein sequence ID" value="KYC36863.1"/>
    <property type="molecule type" value="Genomic_DNA"/>
</dbReference>
<dbReference type="AlphaFoldDB" id="A0A139WWS6"/>
<name>A0A139WWS6_9CYAN</name>
<proteinExistence type="predicted"/>